<feature type="signal peptide" evidence="4">
    <location>
        <begin position="1"/>
        <end position="22"/>
    </location>
</feature>
<keyword evidence="2 3" id="KW-0802">TPR repeat</keyword>
<gene>
    <name evidence="7" type="ORF">HELGO_WM21553</name>
</gene>
<evidence type="ECO:0000256" key="2">
    <source>
        <dbReference type="ARBA" id="ARBA00022803"/>
    </source>
</evidence>
<feature type="repeat" description="TPR" evidence="3">
    <location>
        <begin position="261"/>
        <end position="294"/>
    </location>
</feature>
<name>A0A6S6UB05_9BACT</name>
<dbReference type="InterPro" id="IPR009091">
    <property type="entry name" value="RCC1/BLIP-II"/>
</dbReference>
<dbReference type="SMART" id="SM00028">
    <property type="entry name" value="TPR"/>
    <property type="match status" value="4"/>
</dbReference>
<feature type="chain" id="PRO_5028304644" evidence="4">
    <location>
        <begin position="23"/>
        <end position="745"/>
    </location>
</feature>
<dbReference type="Pfam" id="PF24289">
    <property type="entry name" value="DUF7477"/>
    <property type="match status" value="2"/>
</dbReference>
<dbReference type="Gene3D" id="1.25.40.10">
    <property type="entry name" value="Tetratricopeptide repeat domain"/>
    <property type="match status" value="2"/>
</dbReference>
<dbReference type="SUPFAM" id="SSF52129">
    <property type="entry name" value="Caspase-like"/>
    <property type="match status" value="1"/>
</dbReference>
<evidence type="ECO:0000256" key="1">
    <source>
        <dbReference type="ARBA" id="ARBA00022737"/>
    </source>
</evidence>
<dbReference type="GO" id="GO:0006508">
    <property type="term" value="P:proteolysis"/>
    <property type="evidence" value="ECO:0007669"/>
    <property type="project" value="InterPro"/>
</dbReference>
<dbReference type="AlphaFoldDB" id="A0A6S6UB05"/>
<feature type="domain" description="DUF7477" evidence="6">
    <location>
        <begin position="19"/>
        <end position="128"/>
    </location>
</feature>
<protein>
    <submittedName>
        <fullName evidence="7">Peptidase c14 caspase catalytic subunit p20</fullName>
    </submittedName>
</protein>
<dbReference type="PROSITE" id="PS50005">
    <property type="entry name" value="TPR"/>
    <property type="match status" value="1"/>
</dbReference>
<dbReference type="InterPro" id="IPR055900">
    <property type="entry name" value="DUF7477"/>
</dbReference>
<evidence type="ECO:0000256" key="4">
    <source>
        <dbReference type="SAM" id="SignalP"/>
    </source>
</evidence>
<sequence>MKTKLFLMLPILFLLGLATTQAQNNNWCAVMMEGNYSQTYDNSPKFPATFIKTQWDKGQYITDLTYGNGEWYVVTSSTAYTQQAYFKDKKFPGEWVEKKWKEGFDITKVAYGADVWVVVMSKGAGLTNESWGKRGSFKEIKEFILGKWNDGKDIIDISFGNGEWVAILAKGADYDKQVYNWGNEFPLEWVNAKYKEGKHVTSLAYGEGLWIVVMSEYTVSKSEQYIVSSNFPKDFIQEHWDSKKRIKAILFNYERDLTKSFDESFNAGLAAAKDNNQDLAIYHYTEALKVNPKDATAYNNRAWAKYLSGQCLGALADADKSINLAPTEYSYHTRGAIYNCLGRCREALSDFNATINVAKEKKGYYYADRAKARVCLGNVEDAITDYDKAIASDANNGSKYRTEKEKLVKKQGEIEKPTITWDYPYNAFVSSTEPTYNVKACIHSNADIKSIQLYVNGKTFASRGFGLDTDCTESVNETVKLNNGKNELEIVVETAHSSVRSEKRVIEYKSSGTGHYHALLIGVENYDDFSINDLEKPIDDCELLESTLVNDYTFEKSNVHVLKNPTKEAILEKLIYLQERLTKQDQLLIFYSGHGMVKNEIGYWLPSDARKDSRLKWFSNSELRDYVNSIKTQHTLIIADACFSGSIFTGGYRDVTEFACAEMEKIPSRRAMTSGANTVVPDNSVFFKYLIKKLKENDTSCLSAETLYTKVKPAVIYNSPNNHIPQFGVMPQTGDEGGNFIFRKR</sequence>
<evidence type="ECO:0000259" key="5">
    <source>
        <dbReference type="Pfam" id="PF00656"/>
    </source>
</evidence>
<dbReference type="InterPro" id="IPR019734">
    <property type="entry name" value="TPR_rpt"/>
</dbReference>
<keyword evidence="1" id="KW-0677">Repeat</keyword>
<keyword evidence="4" id="KW-0732">Signal</keyword>
<dbReference type="EMBL" id="CACVAQ010000402">
    <property type="protein sequence ID" value="CAA6827501.1"/>
    <property type="molecule type" value="Genomic_DNA"/>
</dbReference>
<organism evidence="7">
    <name type="scientific">uncultured Aureispira sp</name>
    <dbReference type="NCBI Taxonomy" id="1331704"/>
    <lineage>
        <taxon>Bacteria</taxon>
        <taxon>Pseudomonadati</taxon>
        <taxon>Bacteroidota</taxon>
        <taxon>Saprospiria</taxon>
        <taxon>Saprospirales</taxon>
        <taxon>Saprospiraceae</taxon>
        <taxon>Aureispira</taxon>
        <taxon>environmental samples</taxon>
    </lineage>
</organism>
<dbReference type="SUPFAM" id="SSF48452">
    <property type="entry name" value="TPR-like"/>
    <property type="match status" value="1"/>
</dbReference>
<accession>A0A6S6UB05</accession>
<dbReference type="Gene3D" id="3.40.50.1460">
    <property type="match status" value="1"/>
</dbReference>
<dbReference type="InterPro" id="IPR029030">
    <property type="entry name" value="Caspase-like_dom_sf"/>
</dbReference>
<reference evidence="7" key="1">
    <citation type="submission" date="2020-01" db="EMBL/GenBank/DDBJ databases">
        <authorList>
            <person name="Meier V. D."/>
            <person name="Meier V D."/>
        </authorList>
    </citation>
    <scope>NUCLEOTIDE SEQUENCE</scope>
    <source>
        <strain evidence="7">HLG_WM_MAG_10</strain>
    </source>
</reference>
<evidence type="ECO:0000313" key="7">
    <source>
        <dbReference type="EMBL" id="CAA6827501.1"/>
    </source>
</evidence>
<evidence type="ECO:0000259" key="6">
    <source>
        <dbReference type="Pfam" id="PF24289"/>
    </source>
</evidence>
<dbReference type="InterPro" id="IPR050498">
    <property type="entry name" value="Ycf3"/>
</dbReference>
<dbReference type="PANTHER" id="PTHR44858">
    <property type="entry name" value="TETRATRICOPEPTIDE REPEAT PROTEIN 6"/>
    <property type="match status" value="1"/>
</dbReference>
<proteinExistence type="predicted"/>
<dbReference type="PANTHER" id="PTHR44858:SF1">
    <property type="entry name" value="UDP-N-ACETYLGLUCOSAMINE--PEPTIDE N-ACETYLGLUCOSAMINYLTRANSFERASE SPINDLY-RELATED"/>
    <property type="match status" value="1"/>
</dbReference>
<dbReference type="GO" id="GO:0004197">
    <property type="term" value="F:cysteine-type endopeptidase activity"/>
    <property type="evidence" value="ECO:0007669"/>
    <property type="project" value="InterPro"/>
</dbReference>
<dbReference type="SUPFAM" id="SSF50985">
    <property type="entry name" value="RCC1/BLIP-II"/>
    <property type="match status" value="1"/>
</dbReference>
<dbReference type="InterPro" id="IPR011990">
    <property type="entry name" value="TPR-like_helical_dom_sf"/>
</dbReference>
<dbReference type="InterPro" id="IPR011600">
    <property type="entry name" value="Pept_C14_caspase"/>
</dbReference>
<dbReference type="Pfam" id="PF00656">
    <property type="entry name" value="Peptidase_C14"/>
    <property type="match status" value="1"/>
</dbReference>
<evidence type="ECO:0000256" key="3">
    <source>
        <dbReference type="PROSITE-ProRule" id="PRU00339"/>
    </source>
</evidence>
<feature type="domain" description="Peptidase C14 caspase" evidence="5">
    <location>
        <begin position="517"/>
        <end position="727"/>
    </location>
</feature>
<feature type="domain" description="DUF7477" evidence="6">
    <location>
        <begin position="141"/>
        <end position="248"/>
    </location>
</feature>